<evidence type="ECO:0000313" key="1">
    <source>
        <dbReference type="EMBL" id="CAB5032482.1"/>
    </source>
</evidence>
<dbReference type="AlphaFoldDB" id="A0A6J7RV64"/>
<gene>
    <name evidence="1" type="ORF">UFOPK4134_01147</name>
</gene>
<dbReference type="EMBL" id="CAFBPS010000089">
    <property type="protein sequence ID" value="CAB5032482.1"/>
    <property type="molecule type" value="Genomic_DNA"/>
</dbReference>
<organism evidence="1">
    <name type="scientific">freshwater metagenome</name>
    <dbReference type="NCBI Taxonomy" id="449393"/>
    <lineage>
        <taxon>unclassified sequences</taxon>
        <taxon>metagenomes</taxon>
        <taxon>ecological metagenomes</taxon>
    </lineage>
</organism>
<proteinExistence type="predicted"/>
<reference evidence="1" key="1">
    <citation type="submission" date="2020-05" db="EMBL/GenBank/DDBJ databases">
        <authorList>
            <person name="Chiriac C."/>
            <person name="Salcher M."/>
            <person name="Ghai R."/>
            <person name="Kavagutti S V."/>
        </authorList>
    </citation>
    <scope>NUCLEOTIDE SEQUENCE</scope>
</reference>
<name>A0A6J7RV64_9ZZZZ</name>
<protein>
    <submittedName>
        <fullName evidence="1">Unannotated protein</fullName>
    </submittedName>
</protein>
<accession>A0A6J7RV64</accession>
<sequence length="487" mass="55770">MIDGYNAEQEDALLSQCEWKVDGYRLFDISVFDESCGPTWITPMAESNALFMSRTLWQQLGGFDSRFTSRGGGLVNLDTWSRAVLLPDVTVVSLMGEATFHQIHGGVATNGTHETIKEFFEEYQTIRGAEFKIPDVSYSLFGKFNHKVRGSELHPKTTRVVTKKQPLQVFRRLWSRTLGKLLPPFIRRSLRTTTDIVSAFFSLRPFGEIRKLRTERHHAQIIDGSPLFDASWYAATYPDVVAAGYQPSIHYVRYGFTQRRQPSPYFDAVWYCDAYEDVIANGENPLLHYIHFGEAEGRRMRSVPQATILQSMHDDQFSSENLEVIRNSSLFDPMWYLKRYPDIAQGGTDPAEHFLNYGASERRDPSLHFDTAKYLQIHSDVKLTGMNPVIHYEKYGRNNEKVIRNSNLFEPQWYLMNYPDVAQSGADPAEHFSIFGSSERRNPGPDFDTARYLQLHPDVKQTGLNPLVHYELHGRQEGRSIAAVASD</sequence>